<proteinExistence type="predicted"/>
<dbReference type="Proteomes" id="UP000184510">
    <property type="component" value="Unassembled WGS sequence"/>
</dbReference>
<gene>
    <name evidence="1" type="ORF">SAMN02745181_0111</name>
</gene>
<accession>A0A1M6B3R2</accession>
<keyword evidence="2" id="KW-1185">Reference proteome</keyword>
<dbReference type="InParanoid" id="A0A1M6B3R2"/>
<reference evidence="1 2" key="1">
    <citation type="submission" date="2016-11" db="EMBL/GenBank/DDBJ databases">
        <authorList>
            <person name="Jaros S."/>
            <person name="Januszkiewicz K."/>
            <person name="Wedrychowicz H."/>
        </authorList>
    </citation>
    <scope>NUCLEOTIDE SEQUENCE [LARGE SCALE GENOMIC DNA]</scope>
    <source>
        <strain evidence="1 2">DSM 18772</strain>
    </source>
</reference>
<dbReference type="STRING" id="1123071.SAMN02745181_0111"/>
<evidence type="ECO:0000313" key="2">
    <source>
        <dbReference type="Proteomes" id="UP000184510"/>
    </source>
</evidence>
<name>A0A1M6B3R2_9BACT</name>
<protein>
    <submittedName>
        <fullName evidence="1">Uncharacterized protein</fullName>
    </submittedName>
</protein>
<sequence length="89" mass="9803">MRDESDCLSLKYCLVIVFSETVSNKIMDGADLIAAAMIKAQNNNIGYKFVIADDSAYDMTACVAKLNQALQQQQSNLVFSADDIIIQSF</sequence>
<organism evidence="1 2">
    <name type="scientific">Rubritalea squalenifaciens DSM 18772</name>
    <dbReference type="NCBI Taxonomy" id="1123071"/>
    <lineage>
        <taxon>Bacteria</taxon>
        <taxon>Pseudomonadati</taxon>
        <taxon>Verrucomicrobiota</taxon>
        <taxon>Verrucomicrobiia</taxon>
        <taxon>Verrucomicrobiales</taxon>
        <taxon>Rubritaleaceae</taxon>
        <taxon>Rubritalea</taxon>
    </lineage>
</organism>
<dbReference type="AlphaFoldDB" id="A0A1M6B3R2"/>
<dbReference type="RefSeq" id="WP_143157568.1">
    <property type="nucleotide sequence ID" value="NZ_FQYR01000002.1"/>
</dbReference>
<evidence type="ECO:0000313" key="1">
    <source>
        <dbReference type="EMBL" id="SHI43384.1"/>
    </source>
</evidence>
<dbReference type="EMBL" id="FQYR01000002">
    <property type="protein sequence ID" value="SHI43384.1"/>
    <property type="molecule type" value="Genomic_DNA"/>
</dbReference>